<dbReference type="SUPFAM" id="SSF51126">
    <property type="entry name" value="Pectin lyase-like"/>
    <property type="match status" value="1"/>
</dbReference>
<dbReference type="NCBIfam" id="TIGR04275">
    <property type="entry name" value="beta_prop_Msarc"/>
    <property type="match status" value="7"/>
</dbReference>
<organism evidence="2 3">
    <name type="scientific">Methanosarcina mazei WWM610</name>
    <dbReference type="NCBI Taxonomy" id="1434117"/>
    <lineage>
        <taxon>Archaea</taxon>
        <taxon>Methanobacteriati</taxon>
        <taxon>Methanobacteriota</taxon>
        <taxon>Stenosarchaea group</taxon>
        <taxon>Methanomicrobia</taxon>
        <taxon>Methanosarcinales</taxon>
        <taxon>Methanosarcinaceae</taxon>
        <taxon>Methanosarcina</taxon>
    </lineage>
</organism>
<dbReference type="InterPro" id="IPR011042">
    <property type="entry name" value="6-blade_b-propeller_TolB-like"/>
</dbReference>
<dbReference type="SUPFAM" id="SSF50998">
    <property type="entry name" value="Quinoprotein alcohol dehydrogenase-like"/>
    <property type="match status" value="1"/>
</dbReference>
<proteinExistence type="predicted"/>
<dbReference type="PANTHER" id="PTHR36842">
    <property type="entry name" value="PROTEIN TOLB HOMOLOG"/>
    <property type="match status" value="1"/>
</dbReference>
<evidence type="ECO:0000259" key="1">
    <source>
        <dbReference type="PROSITE" id="PS50093"/>
    </source>
</evidence>
<feature type="domain" description="PKD" evidence="1">
    <location>
        <begin position="856"/>
        <end position="940"/>
    </location>
</feature>
<evidence type="ECO:0000313" key="2">
    <source>
        <dbReference type="EMBL" id="AKB41312.1"/>
    </source>
</evidence>
<feature type="domain" description="PKD" evidence="1">
    <location>
        <begin position="444"/>
        <end position="518"/>
    </location>
</feature>
<dbReference type="InterPro" id="IPR013783">
    <property type="entry name" value="Ig-like_fold"/>
</dbReference>
<protein>
    <submittedName>
        <fullName evidence="2">Cell surface protein</fullName>
    </submittedName>
</protein>
<gene>
    <name evidence="2" type="ORF">MSMAW_2321</name>
</gene>
<dbReference type="Pfam" id="PF18911">
    <property type="entry name" value="PKD_4"/>
    <property type="match status" value="2"/>
</dbReference>
<dbReference type="PATRIC" id="fig|1434117.4.peg.2964"/>
<dbReference type="Gene3D" id="2.60.40.10">
    <property type="entry name" value="Immunoglobulins"/>
    <property type="match status" value="2"/>
</dbReference>
<dbReference type="NCBIfam" id="TIGR03804">
    <property type="entry name" value="para_beta_helix"/>
    <property type="match status" value="1"/>
</dbReference>
<dbReference type="FunFam" id="2.60.40.10:FF:000270">
    <property type="entry name" value="Cell surface protein"/>
    <property type="match status" value="1"/>
</dbReference>
<dbReference type="HOGENOM" id="CLU_306671_0_0_2"/>
<accession>A0A0E3PZG9</accession>
<dbReference type="InterPro" id="IPR022441">
    <property type="entry name" value="Para_beta_helix_rpt-2"/>
</dbReference>
<dbReference type="Gene3D" id="2.120.10.30">
    <property type="entry name" value="TolB, C-terminal domain"/>
    <property type="match status" value="2"/>
</dbReference>
<dbReference type="Proteomes" id="UP000033058">
    <property type="component" value="Chromosome"/>
</dbReference>
<reference evidence="2 3" key="1">
    <citation type="submission" date="2014-07" db="EMBL/GenBank/DDBJ databases">
        <title>Methanogenic archaea and the global carbon cycle.</title>
        <authorList>
            <person name="Henriksen J.R."/>
            <person name="Luke J."/>
            <person name="Reinhart S."/>
            <person name="Benedict M.N."/>
            <person name="Youngblut N.D."/>
            <person name="Metcalf M.E."/>
            <person name="Whitaker R.J."/>
            <person name="Metcalf W.W."/>
        </authorList>
    </citation>
    <scope>NUCLEOTIDE SEQUENCE [LARGE SCALE GENOMIC DNA]</scope>
    <source>
        <strain evidence="2 3">WWM610</strain>
    </source>
</reference>
<dbReference type="PROSITE" id="PS50093">
    <property type="entry name" value="PKD"/>
    <property type="match status" value="2"/>
</dbReference>
<dbReference type="Pfam" id="PF05048">
    <property type="entry name" value="NosD"/>
    <property type="match status" value="1"/>
</dbReference>
<dbReference type="InterPro" id="IPR006626">
    <property type="entry name" value="PbH1"/>
</dbReference>
<dbReference type="SUPFAM" id="SSF49299">
    <property type="entry name" value="PKD domain"/>
    <property type="match status" value="2"/>
</dbReference>
<evidence type="ECO:0000313" key="3">
    <source>
        <dbReference type="Proteomes" id="UP000033058"/>
    </source>
</evidence>
<dbReference type="PANTHER" id="PTHR36842:SF1">
    <property type="entry name" value="PROTEIN TOLB"/>
    <property type="match status" value="1"/>
</dbReference>
<name>A0A0E3PZG9_METMZ</name>
<dbReference type="InterPro" id="IPR011047">
    <property type="entry name" value="Quinoprotein_ADH-like_sf"/>
</dbReference>
<dbReference type="EMBL" id="CP009509">
    <property type="protein sequence ID" value="AKB41312.1"/>
    <property type="molecule type" value="Genomic_DNA"/>
</dbReference>
<dbReference type="InterPro" id="IPR007742">
    <property type="entry name" value="NosD_dom"/>
</dbReference>
<dbReference type="SUPFAM" id="SSF69304">
    <property type="entry name" value="Tricorn protease N-terminal domain"/>
    <property type="match status" value="1"/>
</dbReference>
<sequence>MWVNKLSIFLVAITFLTIVFCIPAAAREITVDDNGSDADYILIQEAVNSSSSGDTIIVYPGFYNESLDIVIDNISVLSESEHPEDTAVRAFNISANNTTVNGFRINEELILRGHKSDFWYDNIANCTVKNNILESGIVAGSGRCYNSSIEKNVILNSGIHVYDIDEPSDFLISDNLVVNGDIIASHVYSNCILLNNSLLNGGIGVSECYGCNILNNYISNGTFNGYGIVFTESSNEVQNNTIINCTYGVFLGWLTGNNEFYNNTLTSNGHGIYAGESGGNVFSNNTISKNNIGISFEGHPSDNLITGNRIELNRQYGIYVKLIPYGIHEEPYNGTLQIYNNIFNNNISFFNDTGNYTDNYYAVIPVNNGAGVNSIELNTTKTPGPNILGGGPYLGGNYWAKPDGTGFSQNCNDWNGDGIGDSVYTVNAYDIDCLPLVSTSEQDQPVFPVADFSSNVTGGYVPFSVLFTDDSQNSTSRVWDFDNDGVIDSTDKTAVYVYPVSGAYTVNLTVNNANGTSSKLYPITASDRPQYTLTEAQITTNKSNQTSPAIYGDNIVFFDDQGGHYNIYVYNLSTSRESQITFNDTYYNTATGPAIYGDRVVWQEYRSTIPGVWDKADIHMYNLSTSTEIQITDSGQAFCPDIYGDRIVWTDIRNGKADIYIYDLSTSKETRITTNESYQGDPSIYGDKVVWQDSRNGDGHNPTDIYMYDLSTSREIQITDDDSDQYSPDIYGDRIVWADWRNRGWDIYMYNISTSRETRITIDKGSQEYPAIYGDKIAWVDSRNNNPDIYIYDLSTHVETRITSNNSAQLNPAIYGDRIVWTDCRNEYKQNDHLYVTNKDIYMCTVSEAEPSLKAPVADFSANTTSGNSPLKVLFADRSTGEPVYWLWDFGDGIYSRHALNATHTFTKPGKYDVSLTVTNENSSNTKTIPEYITVSAENHI</sequence>
<dbReference type="InterPro" id="IPR022409">
    <property type="entry name" value="PKD/Chitinase_dom"/>
</dbReference>
<dbReference type="InterPro" id="IPR035986">
    <property type="entry name" value="PKD_dom_sf"/>
</dbReference>
<dbReference type="SMART" id="SM00089">
    <property type="entry name" value="PKD"/>
    <property type="match status" value="2"/>
</dbReference>
<dbReference type="InterPro" id="IPR012334">
    <property type="entry name" value="Pectin_lyas_fold"/>
</dbReference>
<dbReference type="InterPro" id="IPR000601">
    <property type="entry name" value="PKD_dom"/>
</dbReference>
<dbReference type="CDD" id="cd00146">
    <property type="entry name" value="PKD"/>
    <property type="match status" value="2"/>
</dbReference>
<dbReference type="SMART" id="SM00710">
    <property type="entry name" value="PbH1"/>
    <property type="match status" value="7"/>
</dbReference>
<dbReference type="Gene3D" id="2.160.20.10">
    <property type="entry name" value="Single-stranded right-handed beta-helix, Pectin lyase-like"/>
    <property type="match status" value="1"/>
</dbReference>
<dbReference type="InterPro" id="IPR027618">
    <property type="entry name" value="Beta_prop_Msarc"/>
</dbReference>
<dbReference type="AlphaFoldDB" id="A0A0E3PZG9"/>
<dbReference type="InterPro" id="IPR011050">
    <property type="entry name" value="Pectin_lyase_fold/virulence"/>
</dbReference>